<dbReference type="OrthoDB" id="9795007at2"/>
<evidence type="ECO:0000313" key="2">
    <source>
        <dbReference type="Proteomes" id="UP000309033"/>
    </source>
</evidence>
<dbReference type="PANTHER" id="PTHR47829">
    <property type="entry name" value="HYDROLASE, PUTATIVE (AFU_ORTHOLOGUE AFUA_1G12880)-RELATED"/>
    <property type="match status" value="1"/>
</dbReference>
<dbReference type="SFLD" id="SFLDG01129">
    <property type="entry name" value="C1.5:_HAD__Beta-PGM__Phosphata"/>
    <property type="match status" value="1"/>
</dbReference>
<accession>A0A5R8Z8L4</accession>
<dbReference type="Gene3D" id="3.40.50.1000">
    <property type="entry name" value="HAD superfamily/HAD-like"/>
    <property type="match status" value="1"/>
</dbReference>
<dbReference type="SFLD" id="SFLDS00003">
    <property type="entry name" value="Haloacid_Dehalogenase"/>
    <property type="match status" value="1"/>
</dbReference>
<dbReference type="InterPro" id="IPR023198">
    <property type="entry name" value="PGP-like_dom2"/>
</dbReference>
<dbReference type="EMBL" id="VANP01000003">
    <property type="protein sequence ID" value="TLP62060.1"/>
    <property type="molecule type" value="Genomic_DNA"/>
</dbReference>
<gene>
    <name evidence="1" type="ORF">FED44_08740</name>
</gene>
<comment type="caution">
    <text evidence="1">The sequence shown here is derived from an EMBL/GenBank/DDBJ whole genome shotgun (WGS) entry which is preliminary data.</text>
</comment>
<dbReference type="Pfam" id="PF00702">
    <property type="entry name" value="Hydrolase"/>
    <property type="match status" value="1"/>
</dbReference>
<dbReference type="Proteomes" id="UP000309033">
    <property type="component" value="Unassembled WGS sequence"/>
</dbReference>
<dbReference type="PANTHER" id="PTHR47829:SF1">
    <property type="entry name" value="HAD FAMILY PHOSPHATASE"/>
    <property type="match status" value="1"/>
</dbReference>
<organism evidence="1 2">
    <name type="scientific">Microbispora triticiradicis</name>
    <dbReference type="NCBI Taxonomy" id="2200763"/>
    <lineage>
        <taxon>Bacteria</taxon>
        <taxon>Bacillati</taxon>
        <taxon>Actinomycetota</taxon>
        <taxon>Actinomycetes</taxon>
        <taxon>Streptosporangiales</taxon>
        <taxon>Streptosporangiaceae</taxon>
        <taxon>Microbispora</taxon>
    </lineage>
</organism>
<proteinExistence type="predicted"/>
<evidence type="ECO:0000313" key="1">
    <source>
        <dbReference type="EMBL" id="TLP62060.1"/>
    </source>
</evidence>
<dbReference type="CDD" id="cd02603">
    <property type="entry name" value="HAD_sEH-N_like"/>
    <property type="match status" value="1"/>
</dbReference>
<reference evidence="1" key="1">
    <citation type="submission" date="2019-05" db="EMBL/GenBank/DDBJ databases">
        <title>Isolation, diversity and antifungal activity of Actinobacteria from wheat.</title>
        <authorList>
            <person name="Yu B."/>
        </authorList>
    </citation>
    <scope>NUCLEOTIDE SEQUENCE [LARGE SCALE GENOMIC DNA]</scope>
    <source>
        <strain evidence="1">NEAU-HEGS1-5</strain>
    </source>
</reference>
<dbReference type="AlphaFoldDB" id="A0A5R8Z8L4"/>
<sequence length="227" mass="24927">MLKGVLIDWGGVLTTSLTESIVEWIEADRIDPRHYREVMRALVTQAYQAGVQSGGENPIHALERGEIPIFDFERELAARLVTLDGGQPEADGLLTRMFAGFRPVEEMNEMLRLARVAGLSTCLVSNSWGDHYTREGWEAIFDAVVISGEVGMRKPEERIFHHALGLLALEAGQCVFVDDIEANITAARALGLVGVHHTDPTATIAEMERLFGVPLRAARSAEQPPGL</sequence>
<dbReference type="SUPFAM" id="SSF56784">
    <property type="entry name" value="HAD-like"/>
    <property type="match status" value="1"/>
</dbReference>
<dbReference type="InterPro" id="IPR023214">
    <property type="entry name" value="HAD_sf"/>
</dbReference>
<name>A0A5R8Z8L4_9ACTN</name>
<dbReference type="NCBIfam" id="TIGR01509">
    <property type="entry name" value="HAD-SF-IA-v3"/>
    <property type="match status" value="1"/>
</dbReference>
<dbReference type="InterPro" id="IPR006439">
    <property type="entry name" value="HAD-SF_hydro_IA"/>
</dbReference>
<dbReference type="Gene3D" id="1.10.150.240">
    <property type="entry name" value="Putative phosphatase, domain 2"/>
    <property type="match status" value="1"/>
</dbReference>
<keyword evidence="2" id="KW-1185">Reference proteome</keyword>
<protein>
    <submittedName>
        <fullName evidence="1">HAD family phosphatase</fullName>
    </submittedName>
</protein>
<dbReference type="InterPro" id="IPR036412">
    <property type="entry name" value="HAD-like_sf"/>
</dbReference>
<dbReference type="InterPro" id="IPR052898">
    <property type="entry name" value="ACAD10-like"/>
</dbReference>